<dbReference type="EMBL" id="CM003533">
    <property type="protein sequence ID" value="RCV30905.1"/>
    <property type="molecule type" value="Genomic_DNA"/>
</dbReference>
<feature type="domain" description="Endonuclease/exonuclease/phosphatase" evidence="1">
    <location>
        <begin position="73"/>
        <end position="214"/>
    </location>
</feature>
<proteinExistence type="predicted"/>
<sequence>MNVTPMNYVFISWNVRGLASPASKRPSSTISTTPPPSAFLPRNLDAYLEVDATNTWGGMITAWDSTAFTATSSLLQRHSLTVFLSSTASDYSFAVTNVYAPSNRNDSPAFLVELRALATHIPGCWLLAGDFNLTRSAADNSNGSFHSPLSTAFNSTIDHLSLIDLPLLDRLYTWSNHHQTPTLARLDRVLFNVSMNTTFPNSFLRSLPKPTSDHTPRS</sequence>
<gene>
    <name evidence="2" type="ORF">SETIT_6G133200v2</name>
</gene>
<accession>A0A368RL17</accession>
<dbReference type="Pfam" id="PF03372">
    <property type="entry name" value="Exo_endo_phos"/>
    <property type="match status" value="1"/>
</dbReference>
<dbReference type="STRING" id="4555.A0A368RL17"/>
<dbReference type="Gene3D" id="3.60.10.10">
    <property type="entry name" value="Endonuclease/exonuclease/phosphatase"/>
    <property type="match status" value="1"/>
</dbReference>
<dbReference type="AlphaFoldDB" id="A0A368RL17"/>
<reference evidence="2" key="2">
    <citation type="submission" date="2015-07" db="EMBL/GenBank/DDBJ databases">
        <authorList>
            <person name="Noorani M."/>
        </authorList>
    </citation>
    <scope>NUCLEOTIDE SEQUENCE</scope>
    <source>
        <strain evidence="2">Yugu1</strain>
    </source>
</reference>
<dbReference type="SUPFAM" id="SSF56219">
    <property type="entry name" value="DNase I-like"/>
    <property type="match status" value="1"/>
</dbReference>
<protein>
    <recommendedName>
        <fullName evidence="1">Endonuclease/exonuclease/phosphatase domain-containing protein</fullName>
    </recommendedName>
</protein>
<dbReference type="PANTHER" id="PTHR33710">
    <property type="entry name" value="BNAC02G09200D PROTEIN"/>
    <property type="match status" value="1"/>
</dbReference>
<dbReference type="OrthoDB" id="689641at2759"/>
<dbReference type="InterPro" id="IPR005135">
    <property type="entry name" value="Endo/exonuclease/phosphatase"/>
</dbReference>
<name>A0A368RL17_SETIT</name>
<dbReference type="PANTHER" id="PTHR33710:SF48">
    <property type="entry name" value="OS02G0307075 PROTEIN"/>
    <property type="match status" value="1"/>
</dbReference>
<evidence type="ECO:0000313" key="2">
    <source>
        <dbReference type="EMBL" id="RCV30905.1"/>
    </source>
</evidence>
<reference evidence="2" key="1">
    <citation type="journal article" date="2012" name="Nat. Biotechnol.">
        <title>Reference genome sequence of the model plant Setaria.</title>
        <authorList>
            <person name="Bennetzen J.L."/>
            <person name="Schmutz J."/>
            <person name="Wang H."/>
            <person name="Percifield R."/>
            <person name="Hawkins J."/>
            <person name="Pontaroli A.C."/>
            <person name="Estep M."/>
            <person name="Feng L."/>
            <person name="Vaughn J.N."/>
            <person name="Grimwood J."/>
            <person name="Jenkins J."/>
            <person name="Barry K."/>
            <person name="Lindquist E."/>
            <person name="Hellsten U."/>
            <person name="Deshpande S."/>
            <person name="Wang X."/>
            <person name="Wu X."/>
            <person name="Mitros T."/>
            <person name="Triplett J."/>
            <person name="Yang X."/>
            <person name="Ye C.Y."/>
            <person name="Mauro-Herrera M."/>
            <person name="Wang L."/>
            <person name="Li P."/>
            <person name="Sharma M."/>
            <person name="Sharma R."/>
            <person name="Ronald P.C."/>
            <person name="Panaud O."/>
            <person name="Kellogg E.A."/>
            <person name="Brutnell T.P."/>
            <person name="Doust A.N."/>
            <person name="Tuskan G.A."/>
            <person name="Rokhsar D."/>
            <person name="Devos K.M."/>
        </authorList>
    </citation>
    <scope>NUCLEOTIDE SEQUENCE [LARGE SCALE GENOMIC DNA]</scope>
    <source>
        <strain evidence="2">Yugu1</strain>
    </source>
</reference>
<organism evidence="2">
    <name type="scientific">Setaria italica</name>
    <name type="common">Foxtail millet</name>
    <name type="synonym">Panicum italicum</name>
    <dbReference type="NCBI Taxonomy" id="4555"/>
    <lineage>
        <taxon>Eukaryota</taxon>
        <taxon>Viridiplantae</taxon>
        <taxon>Streptophyta</taxon>
        <taxon>Embryophyta</taxon>
        <taxon>Tracheophyta</taxon>
        <taxon>Spermatophyta</taxon>
        <taxon>Magnoliopsida</taxon>
        <taxon>Liliopsida</taxon>
        <taxon>Poales</taxon>
        <taxon>Poaceae</taxon>
        <taxon>PACMAD clade</taxon>
        <taxon>Panicoideae</taxon>
        <taxon>Panicodae</taxon>
        <taxon>Paniceae</taxon>
        <taxon>Cenchrinae</taxon>
        <taxon>Setaria</taxon>
    </lineage>
</organism>
<evidence type="ECO:0000259" key="1">
    <source>
        <dbReference type="Pfam" id="PF03372"/>
    </source>
</evidence>
<dbReference type="InterPro" id="IPR036691">
    <property type="entry name" value="Endo/exonu/phosph_ase_sf"/>
</dbReference>